<reference evidence="2 3" key="1">
    <citation type="submission" date="2019-01" db="EMBL/GenBank/DDBJ databases">
        <authorList>
            <person name="Chen W.-M."/>
        </authorList>
    </citation>
    <scope>NUCLEOTIDE SEQUENCE [LARGE SCALE GENOMIC DNA]</scope>
    <source>
        <strain evidence="2 3">CCP-18</strain>
    </source>
</reference>
<name>A0A437LR32_9BURK</name>
<protein>
    <submittedName>
        <fullName evidence="2">Uncharacterized protein</fullName>
    </submittedName>
</protein>
<evidence type="ECO:0000313" key="2">
    <source>
        <dbReference type="EMBL" id="RVT87673.1"/>
    </source>
</evidence>
<feature type="compositionally biased region" description="Basic and acidic residues" evidence="1">
    <location>
        <begin position="528"/>
        <end position="552"/>
    </location>
</feature>
<comment type="caution">
    <text evidence="2">The sequence shown here is derived from an EMBL/GenBank/DDBJ whole genome shotgun (WGS) entry which is preliminary data.</text>
</comment>
<dbReference type="Proteomes" id="UP000288587">
    <property type="component" value="Unassembled WGS sequence"/>
</dbReference>
<gene>
    <name evidence="2" type="ORF">EOD73_01200</name>
</gene>
<keyword evidence="3" id="KW-1185">Reference proteome</keyword>
<dbReference type="EMBL" id="SACM01000001">
    <property type="protein sequence ID" value="RVT87673.1"/>
    <property type="molecule type" value="Genomic_DNA"/>
</dbReference>
<evidence type="ECO:0000256" key="1">
    <source>
        <dbReference type="SAM" id="MobiDB-lite"/>
    </source>
</evidence>
<dbReference type="RefSeq" id="WP_127680089.1">
    <property type="nucleotide sequence ID" value="NZ_SACM01000001.1"/>
</dbReference>
<feature type="region of interest" description="Disordered" evidence="1">
    <location>
        <begin position="520"/>
        <end position="552"/>
    </location>
</feature>
<sequence>MRLVLPHALQRTVQALLMLPLSAWSQSGEALTLQAGTEPKSVVAVVRHSESNPCGVELQFGDGRAEKRRLEPGEAWTVPHTYSTDGQFTVKAVGTLVVRGLKTAGGCKLDASTTVAVQGNTASLAAAPSASPAAAAAPVPAGTQAPANPPAADETRDLLVLYHQDASGLRMVSALDGTKRLASPEALQRGYSYCIVMYPQSYAALNSASMPFQTLVQRPLDRIVSTLAGSKPGPARAMDCVQSRGNEVFLQQRPDFLLVQRQALPVLARNPKTLERYESFQTIKVETLERIVAADQARQQQAADNERQRAGQLEELATADSREHVGSLSLRLPGNEGLRYCTLSYKDATGAAVLGYAFKGADVLSNSFRAHLKEQRISATVGSRPFHKAYGSVEELYLDLQKNPENCAVYVDFPKQLRMVMKAIERDQGKRRYELNEILPVAGLRDAWAQRSGHADWAASEFASSIDASGDQVKALAGLGVSSKSQFDQAVAEMKSSKYGTGNSAGEVLAYLNDKQAAPKGQTALSVKQDRERQARAAEEQQKAEERKRQADHAREFPYTATLSCGMGGRHMNLVACFSGQHTKTQLELRNGSQYKMYQAWEVGQAGRNTSEGVVIPLRANFALKAQNIHETLLLSLKVQETATGRTLYEKSAGRFGVVAAQD</sequence>
<dbReference type="AlphaFoldDB" id="A0A437LR32"/>
<dbReference type="OrthoDB" id="9179138at2"/>
<proteinExistence type="predicted"/>
<evidence type="ECO:0000313" key="3">
    <source>
        <dbReference type="Proteomes" id="UP000288587"/>
    </source>
</evidence>
<accession>A0A437LR32</accession>
<organism evidence="2 3">
    <name type="scientific">Inhella crocodyli</name>
    <dbReference type="NCBI Taxonomy" id="2499851"/>
    <lineage>
        <taxon>Bacteria</taxon>
        <taxon>Pseudomonadati</taxon>
        <taxon>Pseudomonadota</taxon>
        <taxon>Betaproteobacteria</taxon>
        <taxon>Burkholderiales</taxon>
        <taxon>Sphaerotilaceae</taxon>
        <taxon>Inhella</taxon>
    </lineage>
</organism>